<sequence length="1139" mass="120016">MSSEFSFHDHQRRRHAVSARARMLLCSVAMISALATPAHSDDTTPKGSFRVLTFNTWGERFSGRVANMSSFFKGGNYDIIAIQELSNKHYLDDLPGMLKDQWLGDYKAQRAMQDSGILTRLPGSTGTSSAGYGIPNVGNGGVALAFIDAQNGLPKMTVGSTHLDWRDESGSRLMQAKALNELAASSTSPFLLTGDFNAGDVSERGLNRSIQQALLYTHLIYDSAPSALWKQLGREYAPDGKADDAEAYVAAMRATDSNGKQKYRNVLQTYFDNNRSEFPGKNSISDLSWQQWASIIEKDMASSGLELKDETYPVASNTPVTMNVLKKNYILLTDEAHREIYAPLAAGDGISTWTSAGEDDTNTWASWDHVKIDHFLAARPFGKWFTLADDPKDPYVGVMESVSVGNDGTPLSDHNTVAHTVRWVGPVLADYAGDPAKKTVIWGADASTFGEEKTAYVAGDGKKETLDGSTFYLTRNNARTDVRLGQIADENGNPILEGLTLDEKKQVLDCYSKDARLKAAIAEYCIDDHSFIGETQIKDGGTVIVDEDLALGNANAALKLDNGTLRIAGTSMTSLERNVVLEGKGTLDVASADNLVTAPGVISGSGSLTKAGTGALNLTGTNTYTGETTVAAGALFVNGSIEHSRLTTVEDGALLGGNGTLGGLLVKKGGTVAPGNSIGRLMVDGDVTFDPGSTYKVEIDADGHADQIVASGAATIKGGTLASVAANGNYRPDTSYSVLLAAGGVTGSFEEVVTNMAFLTPFFETEGNTLNLAMVRNDIDFSAVATTSNAAAVANAIEGVGPGTIYNAIVGLDAGTANAAFGQMTGELYPSLMGALAEDSHFFRDAVSARYVGGIAMPSAKEEANAKPYSVWSHAYGAHGRTEGDGVSSLDRDTGGFYFGADTAIDGNLSIGALAGYGHSSFSLHHEGDKADADTYLVGLYGAASVDALRFTFGASYSYADIDSDRTIDISPLSQTLKGSYDASTVQAFGEAAYAFTFDTAMIEPYAGLAQVHVSTDGFTESGGTAALGVDDADMDVTYMSLGVRAAQRFALGDRSALLSGQIGWRHAFGDVTPETAMTISGSAPFDIAGAPINEDAATVNAGIDFDVSESAKLYLNYAGQFAADGSDNGVNAGLKVAF</sequence>
<dbReference type="Gene3D" id="2.40.128.130">
    <property type="entry name" value="Autotransporter beta-domain"/>
    <property type="match status" value="1"/>
</dbReference>
<evidence type="ECO:0000256" key="2">
    <source>
        <dbReference type="SAM" id="SignalP"/>
    </source>
</evidence>
<dbReference type="Pfam" id="PF03797">
    <property type="entry name" value="Autotransporter"/>
    <property type="match status" value="1"/>
</dbReference>
<gene>
    <name evidence="4" type="ORF">SAMN05428963_11139</name>
</gene>
<organism evidence="4 5">
    <name type="scientific">Consotaella salsifontis</name>
    <dbReference type="NCBI Taxonomy" id="1365950"/>
    <lineage>
        <taxon>Bacteria</taxon>
        <taxon>Pseudomonadati</taxon>
        <taxon>Pseudomonadota</taxon>
        <taxon>Alphaproteobacteria</taxon>
        <taxon>Hyphomicrobiales</taxon>
        <taxon>Aurantimonadaceae</taxon>
        <taxon>Consotaella</taxon>
    </lineage>
</organism>
<dbReference type="STRING" id="1365950.SAMN05428963_11139"/>
<dbReference type="AlphaFoldDB" id="A0A1T4SIU0"/>
<dbReference type="InterPro" id="IPR005135">
    <property type="entry name" value="Endo/exonuclease/phosphatase"/>
</dbReference>
<dbReference type="InterPro" id="IPR013425">
    <property type="entry name" value="Autotrns_rpt"/>
</dbReference>
<feature type="domain" description="Autotransporter" evidence="3">
    <location>
        <begin position="864"/>
        <end position="1139"/>
    </location>
</feature>
<dbReference type="NCBIfam" id="TIGR01414">
    <property type="entry name" value="autotrans_barl"/>
    <property type="match status" value="1"/>
</dbReference>
<dbReference type="GO" id="GO:0019867">
    <property type="term" value="C:outer membrane"/>
    <property type="evidence" value="ECO:0007669"/>
    <property type="project" value="InterPro"/>
</dbReference>
<dbReference type="InterPro" id="IPR036691">
    <property type="entry name" value="Endo/exonu/phosph_ase_sf"/>
</dbReference>
<dbReference type="InterPro" id="IPR012332">
    <property type="entry name" value="Autotransporter_pectin_lyase_C"/>
</dbReference>
<evidence type="ECO:0000313" key="4">
    <source>
        <dbReference type="EMBL" id="SKA28076.1"/>
    </source>
</evidence>
<dbReference type="SUPFAM" id="SSF56219">
    <property type="entry name" value="DNase I-like"/>
    <property type="match status" value="1"/>
</dbReference>
<reference evidence="4 5" key="1">
    <citation type="submission" date="2017-02" db="EMBL/GenBank/DDBJ databases">
        <authorList>
            <person name="Peterson S.W."/>
        </authorList>
    </citation>
    <scope>NUCLEOTIDE SEQUENCE [LARGE SCALE GENOMIC DNA]</scope>
    <source>
        <strain evidence="4 5">USBA 369</strain>
    </source>
</reference>
<dbReference type="InterPro" id="IPR005546">
    <property type="entry name" value="Autotransporte_beta"/>
</dbReference>
<feature type="chain" id="PRO_5013001643" evidence="2">
    <location>
        <begin position="41"/>
        <end position="1139"/>
    </location>
</feature>
<dbReference type="Pfam" id="PF03372">
    <property type="entry name" value="Exo_endo_phos"/>
    <property type="match status" value="1"/>
</dbReference>
<dbReference type="SMART" id="SM00869">
    <property type="entry name" value="Autotransporter"/>
    <property type="match status" value="1"/>
</dbReference>
<evidence type="ECO:0000313" key="5">
    <source>
        <dbReference type="Proteomes" id="UP000190135"/>
    </source>
</evidence>
<evidence type="ECO:0000256" key="1">
    <source>
        <dbReference type="ARBA" id="ARBA00022729"/>
    </source>
</evidence>
<keyword evidence="1 2" id="KW-0732">Signal</keyword>
<dbReference type="InterPro" id="IPR011050">
    <property type="entry name" value="Pectin_lyase_fold/virulence"/>
</dbReference>
<dbReference type="InterPro" id="IPR036709">
    <property type="entry name" value="Autotransporte_beta_dom_sf"/>
</dbReference>
<dbReference type="NCBIfam" id="TIGR02601">
    <property type="entry name" value="autotrns_rpt"/>
    <property type="match status" value="1"/>
</dbReference>
<keyword evidence="5" id="KW-1185">Reference proteome</keyword>
<dbReference type="Pfam" id="PF12951">
    <property type="entry name" value="PATR"/>
    <property type="match status" value="1"/>
</dbReference>
<protein>
    <submittedName>
        <fullName evidence="4">Outer membrane autotransporter barrel domain-containing protein</fullName>
    </submittedName>
</protein>
<evidence type="ECO:0000259" key="3">
    <source>
        <dbReference type="PROSITE" id="PS51208"/>
    </source>
</evidence>
<proteinExistence type="predicted"/>
<feature type="signal peptide" evidence="2">
    <location>
        <begin position="1"/>
        <end position="40"/>
    </location>
</feature>
<dbReference type="Gene3D" id="3.60.10.10">
    <property type="entry name" value="Endonuclease/exonuclease/phosphatase"/>
    <property type="match status" value="1"/>
</dbReference>
<dbReference type="GO" id="GO:0003824">
    <property type="term" value="F:catalytic activity"/>
    <property type="evidence" value="ECO:0007669"/>
    <property type="project" value="InterPro"/>
</dbReference>
<dbReference type="InterPro" id="IPR006315">
    <property type="entry name" value="OM_autotransptr_brl_dom"/>
</dbReference>
<name>A0A1T4SIU0_9HYPH</name>
<dbReference type="SUPFAM" id="SSF51126">
    <property type="entry name" value="Pectin lyase-like"/>
    <property type="match status" value="1"/>
</dbReference>
<dbReference type="SUPFAM" id="SSF103515">
    <property type="entry name" value="Autotransporter"/>
    <property type="match status" value="1"/>
</dbReference>
<dbReference type="EMBL" id="FUXL01000011">
    <property type="protein sequence ID" value="SKA28076.1"/>
    <property type="molecule type" value="Genomic_DNA"/>
</dbReference>
<dbReference type="PROSITE" id="PS51208">
    <property type="entry name" value="AUTOTRANSPORTER"/>
    <property type="match status" value="1"/>
</dbReference>
<dbReference type="Proteomes" id="UP000190135">
    <property type="component" value="Unassembled WGS sequence"/>
</dbReference>
<accession>A0A1T4SIU0</accession>
<dbReference type="Gene3D" id="2.160.20.20">
    <property type="match status" value="1"/>
</dbReference>